<dbReference type="Gene3D" id="3.60.15.10">
    <property type="entry name" value="Ribonuclease Z/Hydroxyacylglutathione hydrolase-like"/>
    <property type="match status" value="1"/>
</dbReference>
<evidence type="ECO:0000256" key="1">
    <source>
        <dbReference type="ARBA" id="ARBA00005250"/>
    </source>
</evidence>
<organism evidence="3 4">
    <name type="scientific">Mesorhizobium plurifarium</name>
    <dbReference type="NCBI Taxonomy" id="69974"/>
    <lineage>
        <taxon>Bacteria</taxon>
        <taxon>Pseudomonadati</taxon>
        <taxon>Pseudomonadota</taxon>
        <taxon>Alphaproteobacteria</taxon>
        <taxon>Hyphomicrobiales</taxon>
        <taxon>Phyllobacteriaceae</taxon>
        <taxon>Mesorhizobium</taxon>
    </lineage>
</organism>
<evidence type="ECO:0000313" key="3">
    <source>
        <dbReference type="EMBL" id="CDX15256.1"/>
    </source>
</evidence>
<gene>
    <name evidence="3" type="ORF">MPL3356_180018</name>
</gene>
<dbReference type="InterPro" id="IPR036866">
    <property type="entry name" value="RibonucZ/Hydroxyglut_hydro"/>
</dbReference>
<dbReference type="Pfam" id="PF00753">
    <property type="entry name" value="Lactamase_B"/>
    <property type="match status" value="1"/>
</dbReference>
<dbReference type="InterPro" id="IPR050855">
    <property type="entry name" value="NDM-1-like"/>
</dbReference>
<proteinExistence type="inferred from homology"/>
<dbReference type="STRING" id="69974.MPLDJ20_20573"/>
<dbReference type="InterPro" id="IPR030829">
    <property type="entry name" value="SoxH-rel_PQQ_2"/>
</dbReference>
<dbReference type="PANTHER" id="PTHR42951">
    <property type="entry name" value="METALLO-BETA-LACTAMASE DOMAIN-CONTAINING"/>
    <property type="match status" value="1"/>
</dbReference>
<dbReference type="SMART" id="SM00849">
    <property type="entry name" value="Lactamase_B"/>
    <property type="match status" value="1"/>
</dbReference>
<dbReference type="NCBIfam" id="TIGR04559">
    <property type="entry name" value="SoxH_rel_PQQ_2"/>
    <property type="match status" value="1"/>
</dbReference>
<dbReference type="EMBL" id="CCMZ01000010">
    <property type="protein sequence ID" value="CDX15256.1"/>
    <property type="molecule type" value="Genomic_DNA"/>
</dbReference>
<dbReference type="InterPro" id="IPR001279">
    <property type="entry name" value="Metallo-B-lactamas"/>
</dbReference>
<dbReference type="GO" id="GO:0017001">
    <property type="term" value="P:antibiotic catabolic process"/>
    <property type="evidence" value="ECO:0007669"/>
    <property type="project" value="UniProtKB-ARBA"/>
</dbReference>
<dbReference type="Proteomes" id="UP000045285">
    <property type="component" value="Unassembled WGS sequence"/>
</dbReference>
<dbReference type="CDD" id="cd16282">
    <property type="entry name" value="metallo-hydrolase-like_MBL-fold"/>
    <property type="match status" value="1"/>
</dbReference>
<sequence>MLYAHMHVSSLAQDVLDQPRVGAASALPISRRATLIGGFCLCCLPSSFAAATMTEVGPGIFIRTAPHEEAAAANHGGIANIGFIVGRDSVLVTDSGGSLTDGEWLRAEIRKRTDRPIHHVLITHVHPDHSFGAAAFAEDRPAFVGHHALRSALEARGEFYRKRLTEILGAEGAGNVVYPTQEVKDGAEIDLGGRIVRLSAHATAHTDCDLSMLDVETGLLFPADLLFVNRVPSLDGSLPGWLSELDKLKALGASRAVPGHGPPIVDVAPAMSDLERYLSALSDGTRKAIASGVSIEDAARSVAQSERNRWVLFDDYNERNVIQAYKELEWE</sequence>
<name>A0A090DHD5_MESPL</name>
<dbReference type="SUPFAM" id="SSF56281">
    <property type="entry name" value="Metallo-hydrolase/oxidoreductase"/>
    <property type="match status" value="1"/>
</dbReference>
<evidence type="ECO:0000313" key="4">
    <source>
        <dbReference type="Proteomes" id="UP000045285"/>
    </source>
</evidence>
<dbReference type="AlphaFoldDB" id="A0A090DHD5"/>
<comment type="similarity">
    <text evidence="1">Belongs to the metallo-beta-lactamase superfamily. Class-B beta-lactamase family.</text>
</comment>
<accession>A0A090DHD5</accession>
<evidence type="ECO:0000259" key="2">
    <source>
        <dbReference type="SMART" id="SM00849"/>
    </source>
</evidence>
<reference evidence="4" key="1">
    <citation type="submission" date="2014-08" db="EMBL/GenBank/DDBJ databases">
        <authorList>
            <person name="Moulin L."/>
        </authorList>
    </citation>
    <scope>NUCLEOTIDE SEQUENCE [LARGE SCALE GENOMIC DNA]</scope>
</reference>
<dbReference type="PANTHER" id="PTHR42951:SF4">
    <property type="entry name" value="ACYL-COENZYME A THIOESTERASE MBLAC2"/>
    <property type="match status" value="1"/>
</dbReference>
<protein>
    <submittedName>
        <fullName evidence="3">Beta-lactamase domain protein</fullName>
    </submittedName>
</protein>
<feature type="domain" description="Metallo-beta-lactamase" evidence="2">
    <location>
        <begin position="78"/>
        <end position="260"/>
    </location>
</feature>
<keyword evidence="4" id="KW-1185">Reference proteome</keyword>